<dbReference type="SUPFAM" id="SSF55874">
    <property type="entry name" value="ATPase domain of HSP90 chaperone/DNA topoisomerase II/histidine kinase"/>
    <property type="match status" value="1"/>
</dbReference>
<dbReference type="InterPro" id="IPR050428">
    <property type="entry name" value="TCS_sensor_his_kinase"/>
</dbReference>
<gene>
    <name evidence="14" type="ORF">AMP9_4057</name>
</gene>
<dbReference type="GO" id="GO:0000155">
    <property type="term" value="F:phosphorelay sensor kinase activity"/>
    <property type="evidence" value="ECO:0007669"/>
    <property type="project" value="InterPro"/>
</dbReference>
<dbReference type="Gene3D" id="3.30.565.10">
    <property type="entry name" value="Histidine kinase-like ATPase, C-terminal domain"/>
    <property type="match status" value="1"/>
</dbReference>
<dbReference type="AlphaFoldDB" id="A0A484P6V2"/>
<keyword evidence="6 11" id="KW-0812">Transmembrane</keyword>
<dbReference type="InterPro" id="IPR003594">
    <property type="entry name" value="HATPase_dom"/>
</dbReference>
<dbReference type="PANTHER" id="PTHR45436">
    <property type="entry name" value="SENSOR HISTIDINE KINASE YKOH"/>
    <property type="match status" value="1"/>
</dbReference>
<dbReference type="InterPro" id="IPR036097">
    <property type="entry name" value="HisK_dim/P_sf"/>
</dbReference>
<dbReference type="InterPro" id="IPR036890">
    <property type="entry name" value="HATPase_C_sf"/>
</dbReference>
<keyword evidence="9" id="KW-0902">Two-component regulatory system</keyword>
<feature type="transmembrane region" description="Helical" evidence="11">
    <location>
        <begin position="171"/>
        <end position="195"/>
    </location>
</feature>
<organism evidence="14">
    <name type="scientific">plant metagenome</name>
    <dbReference type="NCBI Taxonomy" id="1297885"/>
    <lineage>
        <taxon>unclassified sequences</taxon>
        <taxon>metagenomes</taxon>
        <taxon>organismal metagenomes</taxon>
    </lineage>
</organism>
<name>A0A484P6V2_9ZZZZ</name>
<evidence type="ECO:0000256" key="10">
    <source>
        <dbReference type="ARBA" id="ARBA00023136"/>
    </source>
</evidence>
<evidence type="ECO:0000256" key="1">
    <source>
        <dbReference type="ARBA" id="ARBA00000085"/>
    </source>
</evidence>
<evidence type="ECO:0000259" key="12">
    <source>
        <dbReference type="PROSITE" id="PS50109"/>
    </source>
</evidence>
<dbReference type="SMART" id="SM00387">
    <property type="entry name" value="HATPase_c"/>
    <property type="match status" value="1"/>
</dbReference>
<dbReference type="PRINTS" id="PR00344">
    <property type="entry name" value="BCTRLSENSOR"/>
</dbReference>
<dbReference type="EC" id="2.7.13.3" evidence="3"/>
<feature type="transmembrane region" description="Helical" evidence="11">
    <location>
        <begin position="6"/>
        <end position="22"/>
    </location>
</feature>
<keyword evidence="8 11" id="KW-1133">Transmembrane helix</keyword>
<feature type="domain" description="Histidine kinase" evidence="12">
    <location>
        <begin position="255"/>
        <end position="455"/>
    </location>
</feature>
<dbReference type="InterPro" id="IPR004358">
    <property type="entry name" value="Sig_transdc_His_kin-like_C"/>
</dbReference>
<keyword evidence="10 11" id="KW-0472">Membrane</keyword>
<dbReference type="EMBL" id="CAADHY010000015">
    <property type="protein sequence ID" value="VFR21694.1"/>
    <property type="molecule type" value="Genomic_DNA"/>
</dbReference>
<keyword evidence="5" id="KW-0808">Transferase</keyword>
<dbReference type="SMART" id="SM00388">
    <property type="entry name" value="HisKA"/>
    <property type="match status" value="1"/>
</dbReference>
<dbReference type="InterPro" id="IPR003661">
    <property type="entry name" value="HisK_dim/P_dom"/>
</dbReference>
<dbReference type="GO" id="GO:0005886">
    <property type="term" value="C:plasma membrane"/>
    <property type="evidence" value="ECO:0007669"/>
    <property type="project" value="TreeGrafter"/>
</dbReference>
<dbReference type="SUPFAM" id="SSF47384">
    <property type="entry name" value="Homodimeric domain of signal transducing histidine kinase"/>
    <property type="match status" value="1"/>
</dbReference>
<evidence type="ECO:0000256" key="9">
    <source>
        <dbReference type="ARBA" id="ARBA00023012"/>
    </source>
</evidence>
<sequence length="455" mass="49542">MIGQMTVLTVLFISFIGYYFGLRPMLSAVPVREDDPLQLTLGQVQQRLSGFALKVQNSSEDATLLQSDPMLKEVAARNPEFHYYIRVGAREFGDAELSYFKEMQLIELDRIKAQNVPGACLQLNSALDEAAGQGFVSYTNCSDSASYYEYRGIRNALDLDTSRTQYYPRWLWSYSGSMLLAAAGVFLIFIAIVMLNVNLIRRVAALTRAFDPKNLEQKLPEKGLPIEVVPLVQAVNEMISKVDQSQKRHDFFLSTAAHEMRTPLTVLRTRLEMLDDGEVKDKLVGDVGRLTSLANQLLRLMSINGGRKLDTLVDLVASCQKVIAEREPLAEARGVALRLDSEVAACRVVGDADLIEVAIANLVDNALSFSGSGGSVVVTLDAAGKLSVRDAGPGIVEAQLSTLFEPFSKFPPNRNGHGLGLAIVKAVADLHGAQVQAENAAGGGAVFTLAFERVG</sequence>
<dbReference type="Pfam" id="PF02518">
    <property type="entry name" value="HATPase_c"/>
    <property type="match status" value="1"/>
</dbReference>
<feature type="domain" description="HAMP" evidence="13">
    <location>
        <begin position="200"/>
        <end position="247"/>
    </location>
</feature>
<accession>A0A484P6V2</accession>
<evidence type="ECO:0000256" key="4">
    <source>
        <dbReference type="ARBA" id="ARBA00022553"/>
    </source>
</evidence>
<proteinExistence type="predicted"/>
<evidence type="ECO:0000256" key="2">
    <source>
        <dbReference type="ARBA" id="ARBA00004141"/>
    </source>
</evidence>
<dbReference type="Pfam" id="PF00512">
    <property type="entry name" value="HisKA"/>
    <property type="match status" value="1"/>
</dbReference>
<keyword evidence="7 14" id="KW-0418">Kinase</keyword>
<dbReference type="PANTHER" id="PTHR45436:SF15">
    <property type="entry name" value="SENSOR HISTIDINE KINASE CUSS"/>
    <property type="match status" value="1"/>
</dbReference>
<evidence type="ECO:0000313" key="14">
    <source>
        <dbReference type="EMBL" id="VFR21694.1"/>
    </source>
</evidence>
<dbReference type="PROSITE" id="PS50885">
    <property type="entry name" value="HAMP"/>
    <property type="match status" value="1"/>
</dbReference>
<evidence type="ECO:0000259" key="13">
    <source>
        <dbReference type="PROSITE" id="PS50885"/>
    </source>
</evidence>
<reference evidence="14" key="1">
    <citation type="submission" date="2019-03" db="EMBL/GenBank/DDBJ databases">
        <authorList>
            <person name="Danneels B."/>
        </authorList>
    </citation>
    <scope>NUCLEOTIDE SEQUENCE</scope>
</reference>
<dbReference type="PROSITE" id="PS50109">
    <property type="entry name" value="HIS_KIN"/>
    <property type="match status" value="1"/>
</dbReference>
<evidence type="ECO:0000256" key="11">
    <source>
        <dbReference type="SAM" id="Phobius"/>
    </source>
</evidence>
<comment type="catalytic activity">
    <reaction evidence="1">
        <text>ATP + protein L-histidine = ADP + protein N-phospho-L-histidine.</text>
        <dbReference type="EC" id="2.7.13.3"/>
    </reaction>
</comment>
<dbReference type="InterPro" id="IPR005467">
    <property type="entry name" value="His_kinase_dom"/>
</dbReference>
<evidence type="ECO:0000256" key="8">
    <source>
        <dbReference type="ARBA" id="ARBA00022989"/>
    </source>
</evidence>
<dbReference type="Gene3D" id="1.10.287.130">
    <property type="match status" value="1"/>
</dbReference>
<comment type="subcellular location">
    <subcellularLocation>
        <location evidence="2">Membrane</location>
        <topology evidence="2">Multi-pass membrane protein</topology>
    </subcellularLocation>
</comment>
<evidence type="ECO:0000256" key="3">
    <source>
        <dbReference type="ARBA" id="ARBA00012438"/>
    </source>
</evidence>
<evidence type="ECO:0000256" key="5">
    <source>
        <dbReference type="ARBA" id="ARBA00022679"/>
    </source>
</evidence>
<evidence type="ECO:0000256" key="6">
    <source>
        <dbReference type="ARBA" id="ARBA00022692"/>
    </source>
</evidence>
<dbReference type="InterPro" id="IPR003660">
    <property type="entry name" value="HAMP_dom"/>
</dbReference>
<dbReference type="CDD" id="cd00082">
    <property type="entry name" value="HisKA"/>
    <property type="match status" value="1"/>
</dbReference>
<evidence type="ECO:0000256" key="7">
    <source>
        <dbReference type="ARBA" id="ARBA00022777"/>
    </source>
</evidence>
<protein>
    <recommendedName>
        <fullName evidence="3">histidine kinase</fullName>
        <ecNumber evidence="3">2.7.13.3</ecNumber>
    </recommendedName>
</protein>
<keyword evidence="4" id="KW-0597">Phosphoprotein</keyword>